<evidence type="ECO:0000256" key="5">
    <source>
        <dbReference type="ARBA" id="ARBA00022982"/>
    </source>
</evidence>
<evidence type="ECO:0000256" key="7">
    <source>
        <dbReference type="ARBA" id="ARBA00023014"/>
    </source>
</evidence>
<evidence type="ECO:0000256" key="4">
    <source>
        <dbReference type="ARBA" id="ARBA00022737"/>
    </source>
</evidence>
<evidence type="ECO:0000256" key="6">
    <source>
        <dbReference type="ARBA" id="ARBA00023004"/>
    </source>
</evidence>
<dbReference type="Gene3D" id="3.30.70.20">
    <property type="match status" value="1"/>
</dbReference>
<dbReference type="InterPro" id="IPR051684">
    <property type="entry name" value="Electron_Trans/Redox"/>
</dbReference>
<keyword evidence="8" id="KW-0812">Transmembrane</keyword>
<evidence type="ECO:0000256" key="2">
    <source>
        <dbReference type="ARBA" id="ARBA00022485"/>
    </source>
</evidence>
<feature type="transmembrane region" description="Helical" evidence="8">
    <location>
        <begin position="151"/>
        <end position="172"/>
    </location>
</feature>
<dbReference type="GO" id="GO:0051539">
    <property type="term" value="F:4 iron, 4 sulfur cluster binding"/>
    <property type="evidence" value="ECO:0007669"/>
    <property type="project" value="UniProtKB-KW"/>
</dbReference>
<dbReference type="RefSeq" id="WP_180306245.1">
    <property type="nucleotide sequence ID" value="NZ_CP058952.1"/>
</dbReference>
<dbReference type="Proteomes" id="UP000510822">
    <property type="component" value="Chromosome"/>
</dbReference>
<reference evidence="10 11" key="1">
    <citation type="journal article" date="2016" name="Int. J. Syst. Evol. Microbiol.">
        <title>Chitinibacter fontanus sp. nov., isolated from a spring.</title>
        <authorList>
            <person name="Sheu S.Y."/>
            <person name="Li Y.S."/>
            <person name="Young C.C."/>
            <person name="Chen W.M."/>
        </authorList>
    </citation>
    <scope>NUCLEOTIDE SEQUENCE [LARGE SCALE GENOMIC DNA]</scope>
    <source>
        <strain evidence="10 11">STM-7</strain>
    </source>
</reference>
<proteinExistence type="predicted"/>
<evidence type="ECO:0000313" key="11">
    <source>
        <dbReference type="Proteomes" id="UP000510822"/>
    </source>
</evidence>
<dbReference type="NCBIfam" id="TIGR02163">
    <property type="entry name" value="napH"/>
    <property type="match status" value="1"/>
</dbReference>
<dbReference type="InterPro" id="IPR011886">
    <property type="entry name" value="NapH_MauN"/>
</dbReference>
<organism evidence="10 11">
    <name type="scientific">Chitinibacter fontanus</name>
    <dbReference type="NCBI Taxonomy" id="1737446"/>
    <lineage>
        <taxon>Bacteria</taxon>
        <taxon>Pseudomonadati</taxon>
        <taxon>Pseudomonadota</taxon>
        <taxon>Betaproteobacteria</taxon>
        <taxon>Neisseriales</taxon>
        <taxon>Chitinibacteraceae</taxon>
        <taxon>Chitinibacter</taxon>
    </lineage>
</organism>
<keyword evidence="8" id="KW-0472">Membrane</keyword>
<evidence type="ECO:0000259" key="9">
    <source>
        <dbReference type="PROSITE" id="PS51379"/>
    </source>
</evidence>
<keyword evidence="4" id="KW-0677">Repeat</keyword>
<dbReference type="GO" id="GO:0046872">
    <property type="term" value="F:metal ion binding"/>
    <property type="evidence" value="ECO:0007669"/>
    <property type="project" value="UniProtKB-KW"/>
</dbReference>
<dbReference type="AlphaFoldDB" id="A0A7D5Z8J7"/>
<dbReference type="PANTHER" id="PTHR30176">
    <property type="entry name" value="FERREDOXIN-TYPE PROTEIN NAPH"/>
    <property type="match status" value="1"/>
</dbReference>
<protein>
    <submittedName>
        <fullName evidence="10">Quinol dehydrogenase ferredoxin subunit NapH</fullName>
    </submittedName>
</protein>
<sequence>MKWLFSHRWLLARRISQLTILTLFLLGPLAGVWWVKGSLASSLSFGWLPLSDPLVMIQSLLAGHRPLFESWVGVVLVLGFYVLVGGRVFCSWVCPVNVLTDFARWCRNTLQLKGGAQVQRNTRYYVLALVLLLSAFTHTVVWEWVNPVTGLTRGLLFGMGLAWLLALAIFAYDMLLVHRGWCGHWCPVGAFYSLLGRFSLLKVSAARRPACDDCMDCFKVCPEPQVIRPALKGEGSPVIISGECTNCGRCIEVCDEQVFKITHRFNTRVEYISPSNIEIK</sequence>
<keyword evidence="11" id="KW-1185">Reference proteome</keyword>
<keyword evidence="3" id="KW-0479">Metal-binding</keyword>
<dbReference type="PROSITE" id="PS51379">
    <property type="entry name" value="4FE4S_FER_2"/>
    <property type="match status" value="1"/>
</dbReference>
<dbReference type="EMBL" id="CP058952">
    <property type="protein sequence ID" value="QLI82162.1"/>
    <property type="molecule type" value="Genomic_DNA"/>
</dbReference>
<dbReference type="InterPro" id="IPR017896">
    <property type="entry name" value="4Fe4S_Fe-S-bd"/>
</dbReference>
<name>A0A7D5Z8J7_9NEIS</name>
<evidence type="ECO:0000256" key="1">
    <source>
        <dbReference type="ARBA" id="ARBA00022448"/>
    </source>
</evidence>
<feature type="transmembrane region" description="Helical" evidence="8">
    <location>
        <begin position="124"/>
        <end position="145"/>
    </location>
</feature>
<keyword evidence="6" id="KW-0408">Iron</keyword>
<keyword evidence="8" id="KW-1133">Transmembrane helix</keyword>
<dbReference type="SUPFAM" id="SSF54862">
    <property type="entry name" value="4Fe-4S ferredoxins"/>
    <property type="match status" value="1"/>
</dbReference>
<dbReference type="NCBIfam" id="NF007013">
    <property type="entry name" value="PRK09477.1"/>
    <property type="match status" value="1"/>
</dbReference>
<dbReference type="PANTHER" id="PTHR30176:SF3">
    <property type="entry name" value="FERREDOXIN-TYPE PROTEIN NAPH"/>
    <property type="match status" value="1"/>
</dbReference>
<keyword evidence="1" id="KW-0813">Transport</keyword>
<feature type="transmembrane region" description="Helical" evidence="8">
    <location>
        <begin position="70"/>
        <end position="103"/>
    </location>
</feature>
<dbReference type="Pfam" id="PF12838">
    <property type="entry name" value="Fer4_7"/>
    <property type="match status" value="1"/>
</dbReference>
<keyword evidence="2" id="KW-0004">4Fe-4S</keyword>
<keyword evidence="5" id="KW-0249">Electron transport</keyword>
<gene>
    <name evidence="10" type="primary">napH</name>
    <name evidence="10" type="ORF">HZU75_11845</name>
</gene>
<dbReference type="Pfam" id="PF12801">
    <property type="entry name" value="Fer4_5"/>
    <property type="match status" value="2"/>
</dbReference>
<evidence type="ECO:0000313" key="10">
    <source>
        <dbReference type="EMBL" id="QLI82162.1"/>
    </source>
</evidence>
<evidence type="ECO:0000256" key="3">
    <source>
        <dbReference type="ARBA" id="ARBA00022723"/>
    </source>
</evidence>
<feature type="domain" description="4Fe-4S ferredoxin-type" evidence="9">
    <location>
        <begin position="235"/>
        <end position="264"/>
    </location>
</feature>
<accession>A0A7D5Z8J7</accession>
<keyword evidence="7" id="KW-0411">Iron-sulfur</keyword>
<dbReference type="KEGG" id="cfon:HZU75_11845"/>
<dbReference type="GO" id="GO:0005886">
    <property type="term" value="C:plasma membrane"/>
    <property type="evidence" value="ECO:0007669"/>
    <property type="project" value="TreeGrafter"/>
</dbReference>
<evidence type="ECO:0000256" key="8">
    <source>
        <dbReference type="SAM" id="Phobius"/>
    </source>
</evidence>